<proteinExistence type="predicted"/>
<evidence type="ECO:0000313" key="3">
    <source>
        <dbReference type="Proteomes" id="UP000325313"/>
    </source>
</evidence>
<comment type="caution">
    <text evidence="2">The sequence shown here is derived from an EMBL/GenBank/DDBJ whole genome shotgun (WGS) entry which is preliminary data.</text>
</comment>
<accession>A0A5B0RI98</accession>
<reference evidence="2 3" key="1">
    <citation type="submission" date="2019-05" db="EMBL/GenBank/DDBJ databases">
        <title>Emergence of the Ug99 lineage of the wheat stem rust pathogen through somatic hybridization.</title>
        <authorList>
            <person name="Li F."/>
            <person name="Upadhyaya N.M."/>
            <person name="Sperschneider J."/>
            <person name="Matny O."/>
            <person name="Nguyen-Phuc H."/>
            <person name="Mago R."/>
            <person name="Raley C."/>
            <person name="Miller M.E."/>
            <person name="Silverstein K.A.T."/>
            <person name="Henningsen E."/>
            <person name="Hirsch C.D."/>
            <person name="Visser B."/>
            <person name="Pretorius Z.A."/>
            <person name="Steffenson B.J."/>
            <person name="Schwessinger B."/>
            <person name="Dodds P.N."/>
            <person name="Figueroa M."/>
        </authorList>
    </citation>
    <scope>NUCLEOTIDE SEQUENCE [LARGE SCALE GENOMIC DNA]</scope>
    <source>
        <strain evidence="2 3">Ug99</strain>
    </source>
</reference>
<sequence>MSSSAATERANLVRKAPNQLSKDYDWSDNAGQGDVSGQRVLSGDRHISENITHDQVMFP</sequence>
<gene>
    <name evidence="2" type="ORF">PGTUg99_005275</name>
</gene>
<feature type="compositionally biased region" description="Basic and acidic residues" evidence="1">
    <location>
        <begin position="42"/>
        <end position="52"/>
    </location>
</feature>
<protein>
    <submittedName>
        <fullName evidence="2">Uncharacterized protein</fullName>
    </submittedName>
</protein>
<evidence type="ECO:0000313" key="2">
    <source>
        <dbReference type="EMBL" id="KAA1125099.1"/>
    </source>
</evidence>
<dbReference type="AlphaFoldDB" id="A0A5B0RI98"/>
<evidence type="ECO:0000256" key="1">
    <source>
        <dbReference type="SAM" id="MobiDB-lite"/>
    </source>
</evidence>
<name>A0A5B0RI98_PUCGR</name>
<feature type="region of interest" description="Disordered" evidence="1">
    <location>
        <begin position="1"/>
        <end position="59"/>
    </location>
</feature>
<dbReference type="Proteomes" id="UP000325313">
    <property type="component" value="Unassembled WGS sequence"/>
</dbReference>
<dbReference type="EMBL" id="VDEP01000184">
    <property type="protein sequence ID" value="KAA1125099.1"/>
    <property type="molecule type" value="Genomic_DNA"/>
</dbReference>
<organism evidence="2 3">
    <name type="scientific">Puccinia graminis f. sp. tritici</name>
    <dbReference type="NCBI Taxonomy" id="56615"/>
    <lineage>
        <taxon>Eukaryota</taxon>
        <taxon>Fungi</taxon>
        <taxon>Dikarya</taxon>
        <taxon>Basidiomycota</taxon>
        <taxon>Pucciniomycotina</taxon>
        <taxon>Pucciniomycetes</taxon>
        <taxon>Pucciniales</taxon>
        <taxon>Pucciniaceae</taxon>
        <taxon>Puccinia</taxon>
    </lineage>
</organism>